<protein>
    <submittedName>
        <fullName evidence="3">Uncharacterized protein</fullName>
    </submittedName>
</protein>
<dbReference type="Proteomes" id="UP000030758">
    <property type="component" value="Unassembled WGS sequence"/>
</dbReference>
<evidence type="ECO:0000256" key="1">
    <source>
        <dbReference type="SAM" id="MobiDB-lite"/>
    </source>
</evidence>
<feature type="compositionally biased region" description="Basic and acidic residues" evidence="1">
    <location>
        <begin position="252"/>
        <end position="265"/>
    </location>
</feature>
<dbReference type="EMBL" id="KL363244">
    <property type="protein sequence ID" value="KFD51033.1"/>
    <property type="molecule type" value="Genomic_DNA"/>
</dbReference>
<feature type="region of interest" description="Disordered" evidence="1">
    <location>
        <begin position="1"/>
        <end position="34"/>
    </location>
</feature>
<reference evidence="3 4" key="1">
    <citation type="journal article" date="2014" name="Nat. Genet.">
        <title>Genome and transcriptome of the porcine whipworm Trichuris suis.</title>
        <authorList>
            <person name="Jex A.R."/>
            <person name="Nejsum P."/>
            <person name="Schwarz E.M."/>
            <person name="Hu L."/>
            <person name="Young N.D."/>
            <person name="Hall R.S."/>
            <person name="Korhonen P.K."/>
            <person name="Liao S."/>
            <person name="Thamsborg S."/>
            <person name="Xia J."/>
            <person name="Xu P."/>
            <person name="Wang S."/>
            <person name="Scheerlinck J.P."/>
            <person name="Hofmann A."/>
            <person name="Sternberg P.W."/>
            <person name="Wang J."/>
            <person name="Gasser R.B."/>
        </authorList>
    </citation>
    <scope>NUCLEOTIDE SEQUENCE [LARGE SCALE GENOMIC DNA]</scope>
    <source>
        <strain evidence="3">DCEP-RM93F</strain>
        <strain evidence="2">DCEP-RM93M</strain>
    </source>
</reference>
<evidence type="ECO:0000313" key="4">
    <source>
        <dbReference type="Proteomes" id="UP000030764"/>
    </source>
</evidence>
<feature type="compositionally biased region" description="Basic residues" evidence="1">
    <location>
        <begin position="156"/>
        <end position="170"/>
    </location>
</feature>
<organism evidence="3">
    <name type="scientific">Trichuris suis</name>
    <name type="common">pig whipworm</name>
    <dbReference type="NCBI Taxonomy" id="68888"/>
    <lineage>
        <taxon>Eukaryota</taxon>
        <taxon>Metazoa</taxon>
        <taxon>Ecdysozoa</taxon>
        <taxon>Nematoda</taxon>
        <taxon>Enoplea</taxon>
        <taxon>Dorylaimia</taxon>
        <taxon>Trichinellida</taxon>
        <taxon>Trichuridae</taxon>
        <taxon>Trichuris</taxon>
    </lineage>
</organism>
<proteinExistence type="predicted"/>
<keyword evidence="4" id="KW-1185">Reference proteome</keyword>
<dbReference type="AlphaFoldDB" id="A0A085NUV2"/>
<gene>
    <name evidence="2" type="ORF">M513_08074</name>
    <name evidence="3" type="ORF">M514_08074</name>
</gene>
<sequence>MDSAVAVTTFNDEDGLPTPTDLPPPSGDGNIPVKQTESENEVVNVQMESTSTEEATVQVTVSFDTPVKEEKSKVHTAQSDSPSVKGGYNLRCQPRSVARLVDQPARLSMRARMEKSMKASKAGEGTKRIVRKKFAANITDDDRQSIGSRSKAGEGKRKRRAKRGGARSKLQRNTDEKNKRQRKRPGPKKMGRPSGAPRGRPRTRDPYKFNDNASVHTVGRLMHVHPPKRVSGCGLQDDIQCIRSVVGEQNIDNREQTVEVSHEMPQDTSASVHERPEDEQIRNG</sequence>
<evidence type="ECO:0000313" key="2">
    <source>
        <dbReference type="EMBL" id="KFD51033.1"/>
    </source>
</evidence>
<name>A0A085NUV2_9BILA</name>
<feature type="compositionally biased region" description="Polar residues" evidence="1">
    <location>
        <begin position="1"/>
        <end position="10"/>
    </location>
</feature>
<feature type="compositionally biased region" description="Basic residues" evidence="1">
    <location>
        <begin position="179"/>
        <end position="191"/>
    </location>
</feature>
<accession>A0A085NUV2</accession>
<feature type="compositionally biased region" description="Basic and acidic residues" evidence="1">
    <location>
        <begin position="272"/>
        <end position="284"/>
    </location>
</feature>
<dbReference type="EMBL" id="KL367474">
    <property type="protein sequence ID" value="KFD73248.1"/>
    <property type="molecule type" value="Genomic_DNA"/>
</dbReference>
<feature type="region of interest" description="Disordered" evidence="1">
    <location>
        <begin position="252"/>
        <end position="284"/>
    </location>
</feature>
<evidence type="ECO:0000313" key="3">
    <source>
        <dbReference type="EMBL" id="KFD73248.1"/>
    </source>
</evidence>
<feature type="region of interest" description="Disordered" evidence="1">
    <location>
        <begin position="70"/>
        <end position="214"/>
    </location>
</feature>
<dbReference type="Proteomes" id="UP000030764">
    <property type="component" value="Unassembled WGS sequence"/>
</dbReference>